<dbReference type="AlphaFoldDB" id="A0AAV7DQ40"/>
<comment type="caution">
    <text evidence="1">The sequence shown here is derived from an EMBL/GenBank/DDBJ whole genome shotgun (WGS) entry which is preliminary data.</text>
</comment>
<evidence type="ECO:0000313" key="1">
    <source>
        <dbReference type="EMBL" id="KAG9438675.1"/>
    </source>
</evidence>
<keyword evidence="2" id="KW-1185">Reference proteome</keyword>
<reference evidence="1 2" key="1">
    <citation type="submission" date="2021-07" db="EMBL/GenBank/DDBJ databases">
        <title>The Aristolochia fimbriata genome: insights into angiosperm evolution, floral development and chemical biosynthesis.</title>
        <authorList>
            <person name="Jiao Y."/>
        </authorList>
    </citation>
    <scope>NUCLEOTIDE SEQUENCE [LARGE SCALE GENOMIC DNA]</scope>
    <source>
        <strain evidence="1">IBCAS-2021</strain>
        <tissue evidence="1">Leaf</tissue>
    </source>
</reference>
<proteinExistence type="predicted"/>
<dbReference type="Proteomes" id="UP000825729">
    <property type="component" value="Unassembled WGS sequence"/>
</dbReference>
<accession>A0AAV7DQ40</accession>
<gene>
    <name evidence="1" type="ORF">H6P81_021395</name>
</gene>
<dbReference type="EMBL" id="JAINDJ010000028">
    <property type="protein sequence ID" value="KAG9438675.1"/>
    <property type="molecule type" value="Genomic_DNA"/>
</dbReference>
<sequence>MSSPATDHRLGKLLPHQLANQTRAPPRADSSFCSSAYGVLQEEDFCSACSIRYWWEKNPTRYCKKKERKQNQVKMIRINPFLLRCTKDLTSSEGTGAISFQFPFKSSYVFPRLLRPRKMDKFLFLGTHTRFVTTKG</sequence>
<evidence type="ECO:0000313" key="2">
    <source>
        <dbReference type="Proteomes" id="UP000825729"/>
    </source>
</evidence>
<protein>
    <submittedName>
        <fullName evidence="1">Uncharacterized protein</fullName>
    </submittedName>
</protein>
<name>A0AAV7DQ40_ARIFI</name>
<organism evidence="1 2">
    <name type="scientific">Aristolochia fimbriata</name>
    <name type="common">White veined hardy Dutchman's pipe vine</name>
    <dbReference type="NCBI Taxonomy" id="158543"/>
    <lineage>
        <taxon>Eukaryota</taxon>
        <taxon>Viridiplantae</taxon>
        <taxon>Streptophyta</taxon>
        <taxon>Embryophyta</taxon>
        <taxon>Tracheophyta</taxon>
        <taxon>Spermatophyta</taxon>
        <taxon>Magnoliopsida</taxon>
        <taxon>Magnoliidae</taxon>
        <taxon>Piperales</taxon>
        <taxon>Aristolochiaceae</taxon>
        <taxon>Aristolochia</taxon>
    </lineage>
</organism>